<proteinExistence type="predicted"/>
<evidence type="ECO:0000313" key="1">
    <source>
        <dbReference type="EMBL" id="BAR62164.1"/>
    </source>
</evidence>
<name>A0A0E4BVQ0_9BRAD</name>
<reference evidence="1 2" key="1">
    <citation type="submission" date="2014-11" db="EMBL/GenBank/DDBJ databases">
        <title>Symbiosis island explosion on the genome of extra-slow-growing strains of soybean bradyrhizobia with massive insertion sequences.</title>
        <authorList>
            <person name="Iida T."/>
            <person name="Minamisawa K."/>
        </authorList>
    </citation>
    <scope>NUCLEOTIDE SEQUENCE [LARGE SCALE GENOMIC DNA]</scope>
    <source>
        <strain evidence="1 2">NK6</strain>
    </source>
</reference>
<dbReference type="AlphaFoldDB" id="A0A0E4BVQ0"/>
<organism evidence="1 2">
    <name type="scientific">Bradyrhizobium diazoefficiens</name>
    <dbReference type="NCBI Taxonomy" id="1355477"/>
    <lineage>
        <taxon>Bacteria</taxon>
        <taxon>Pseudomonadati</taxon>
        <taxon>Pseudomonadota</taxon>
        <taxon>Alphaproteobacteria</taxon>
        <taxon>Hyphomicrobiales</taxon>
        <taxon>Nitrobacteraceae</taxon>
        <taxon>Bradyrhizobium</taxon>
    </lineage>
</organism>
<protein>
    <submittedName>
        <fullName evidence="1">Uncharacterized protein</fullName>
    </submittedName>
</protein>
<dbReference type="EMBL" id="AP014685">
    <property type="protein sequence ID" value="BAR62164.1"/>
    <property type="molecule type" value="Genomic_DNA"/>
</dbReference>
<gene>
    <name evidence="1" type="ORF">NK6_9020</name>
</gene>
<dbReference type="Proteomes" id="UP000063308">
    <property type="component" value="Chromosome"/>
</dbReference>
<evidence type="ECO:0000313" key="2">
    <source>
        <dbReference type="Proteomes" id="UP000063308"/>
    </source>
</evidence>
<accession>A0A0E4BVQ0</accession>
<sequence>MIRKSGYTNQSECFTLINRELCERLTEFLEFQMTDLTGLRLQLFRSAAVHVFHLAPSFTVL</sequence>